<evidence type="ECO:0000313" key="1">
    <source>
        <dbReference type="EMBL" id="ERN16601.1"/>
    </source>
</evidence>
<keyword evidence="2" id="KW-1185">Reference proteome</keyword>
<dbReference type="AlphaFoldDB" id="U5CTL3"/>
<dbReference type="STRING" id="13333.U5CTL3"/>
<protein>
    <submittedName>
        <fullName evidence="1">Uncharacterized protein</fullName>
    </submittedName>
</protein>
<accession>U5CTL3</accession>
<proteinExistence type="predicted"/>
<dbReference type="HOGENOM" id="CLU_2447097_0_0_1"/>
<name>U5CTL3_AMBTC</name>
<gene>
    <name evidence="1" type="ORF">AMTR_s00311p00014250</name>
</gene>
<feature type="non-terminal residue" evidence="1">
    <location>
        <position position="90"/>
    </location>
</feature>
<dbReference type="EMBL" id="KI392436">
    <property type="protein sequence ID" value="ERN16601.1"/>
    <property type="molecule type" value="Genomic_DNA"/>
</dbReference>
<sequence>MAVLTKERAICCAIETEREVLDDLSDCFEDGVKLAIEELQEVSLGTLKEPRPTFIAASLSKPEAHNLVKFLREYKDFFAWTYSEMPSLIH</sequence>
<dbReference type="Proteomes" id="UP000017836">
    <property type="component" value="Unassembled WGS sequence"/>
</dbReference>
<dbReference type="Gramene" id="ERN16601">
    <property type="protein sequence ID" value="ERN16601"/>
    <property type="gene ID" value="AMTR_s00311p00014250"/>
</dbReference>
<evidence type="ECO:0000313" key="2">
    <source>
        <dbReference type="Proteomes" id="UP000017836"/>
    </source>
</evidence>
<organism evidence="1 2">
    <name type="scientific">Amborella trichopoda</name>
    <dbReference type="NCBI Taxonomy" id="13333"/>
    <lineage>
        <taxon>Eukaryota</taxon>
        <taxon>Viridiplantae</taxon>
        <taxon>Streptophyta</taxon>
        <taxon>Embryophyta</taxon>
        <taxon>Tracheophyta</taxon>
        <taxon>Spermatophyta</taxon>
        <taxon>Magnoliopsida</taxon>
        <taxon>Amborellales</taxon>
        <taxon>Amborellaceae</taxon>
        <taxon>Amborella</taxon>
    </lineage>
</organism>
<reference evidence="2" key="1">
    <citation type="journal article" date="2013" name="Science">
        <title>The Amborella genome and the evolution of flowering plants.</title>
        <authorList>
            <consortium name="Amborella Genome Project"/>
        </authorList>
    </citation>
    <scope>NUCLEOTIDE SEQUENCE [LARGE SCALE GENOMIC DNA]</scope>
</reference>